<sequence>MKVAYISTYLPRECGIATFNQNVVRAIALNLARQGQTGPESGFGVAMNDSDDEDEYAYPPDVQVVIRQDDQKDYIQAATYLNTSDADVCLLEHEFGIFGGESGIYLLPLLHRLEKPLVTVLHTILREPSHNQKIIIQEIARRSARLVVMSRRGIDFLTDIYDIAPEKIQLIEHGVPDLEAPTVNPLLAQFPFRHRRVLFSFGLLSRNKGLETVIRALPAIVAQHPDVVYVVLGNTHPGVVRRSGEEYREQLKRLAIELHVDKHLVFINKFVEEVELMNYLTAAAIYITPYTNEAQITSGTLSYAVGAGAAVVSTPYWHAQELLAEGRGQLFPFKDAEALAESVNELLTHPDKLAALQRTAYQYGLHLRWPKIGAEFLDVLAAACARPETGAAPAPRPLVDPEIIPEFSLAHVCRLTDDTGIVQHAKYGIPNLKEGYCLDDNSRALIMTLMAYQQHNSPEALKLLPIYLSYLHYLQRDDGNFRNFLSFRREYLDEIGSEDSFGRTVWALGYLIHRAPNNSYREFAGELLARSVPHFRELHHLRGIANTMIGVAYYLKSHPDDEALVEELTRLTARLLSAYATHRTTGWHWFEEKLTYDNAILPLALLHAHEITGHAPAREVALEALAFLDELSFRNGFLNPVGNQGWYHQDGPQDSTMPLFDQQAIETMAMVLVYLQAYRITHEPNFIRRMFASYQWFLGENLLRVPLYDQETKGCCDGLQETGLNRNQGAESTLAYLISHLTVLKALELEHEYDQSERAAVPEKVAAAG</sequence>
<name>A0A1G1T3E7_9BACT</name>
<dbReference type="PANTHER" id="PTHR12526">
    <property type="entry name" value="GLYCOSYLTRANSFERASE"/>
    <property type="match status" value="1"/>
</dbReference>
<reference evidence="2 3" key="1">
    <citation type="submission" date="2016-08" db="EMBL/GenBank/DDBJ databases">
        <title>Hymenobacter coccineus sp. nov., Hymenobacter lapidarius sp. nov. and Hymenobacter glacialis sp. nov., isolated from Antarctic soil.</title>
        <authorList>
            <person name="Sedlacek I."/>
            <person name="Kralova S."/>
            <person name="Kyrova K."/>
            <person name="Maslanova I."/>
            <person name="Stankova E."/>
            <person name="Vrbovska V."/>
            <person name="Nemec M."/>
            <person name="Bartak M."/>
            <person name="Svec P."/>
            <person name="Busse H.-J."/>
            <person name="Pantucek R."/>
        </authorList>
    </citation>
    <scope>NUCLEOTIDE SEQUENCE [LARGE SCALE GENOMIC DNA]</scope>
    <source>
        <strain evidence="2 3">CCM 8643</strain>
    </source>
</reference>
<evidence type="ECO:0000313" key="3">
    <source>
        <dbReference type="Proteomes" id="UP000176294"/>
    </source>
</evidence>
<dbReference type="OrthoDB" id="9765330at2"/>
<proteinExistence type="predicted"/>
<dbReference type="GO" id="GO:0016757">
    <property type="term" value="F:glycosyltransferase activity"/>
    <property type="evidence" value="ECO:0007669"/>
    <property type="project" value="InterPro"/>
</dbReference>
<gene>
    <name evidence="2" type="ORF">BEN47_14890</name>
</gene>
<dbReference type="AlphaFoldDB" id="A0A1G1T3E7"/>
<dbReference type="SUPFAM" id="SSF48208">
    <property type="entry name" value="Six-hairpin glycosidases"/>
    <property type="match status" value="1"/>
</dbReference>
<accession>A0A1G1T3E7</accession>
<dbReference type="InterPro" id="IPR008928">
    <property type="entry name" value="6-hairpin_glycosidase_sf"/>
</dbReference>
<dbReference type="RefSeq" id="WP_070728387.1">
    <property type="nucleotide sequence ID" value="NZ_MDZB01000106.1"/>
</dbReference>
<dbReference type="PANTHER" id="PTHR12526:SF572">
    <property type="entry name" value="BLL5144 PROTEIN"/>
    <property type="match status" value="1"/>
</dbReference>
<feature type="domain" description="Glycosyl transferase family 1" evidence="1">
    <location>
        <begin position="195"/>
        <end position="362"/>
    </location>
</feature>
<organism evidence="2 3">
    <name type="scientific">Hymenobacter lapidarius</name>
    <dbReference type="NCBI Taxonomy" id="1908237"/>
    <lineage>
        <taxon>Bacteria</taxon>
        <taxon>Pseudomonadati</taxon>
        <taxon>Bacteroidota</taxon>
        <taxon>Cytophagia</taxon>
        <taxon>Cytophagales</taxon>
        <taxon>Hymenobacteraceae</taxon>
        <taxon>Hymenobacter</taxon>
    </lineage>
</organism>
<dbReference type="Pfam" id="PF00534">
    <property type="entry name" value="Glycos_transf_1"/>
    <property type="match status" value="1"/>
</dbReference>
<evidence type="ECO:0000313" key="2">
    <source>
        <dbReference type="EMBL" id="OGX85399.1"/>
    </source>
</evidence>
<dbReference type="Proteomes" id="UP000176294">
    <property type="component" value="Unassembled WGS sequence"/>
</dbReference>
<dbReference type="GO" id="GO:0005975">
    <property type="term" value="P:carbohydrate metabolic process"/>
    <property type="evidence" value="ECO:0007669"/>
    <property type="project" value="InterPro"/>
</dbReference>
<dbReference type="STRING" id="1908237.BEN47_14890"/>
<evidence type="ECO:0000259" key="1">
    <source>
        <dbReference type="Pfam" id="PF00534"/>
    </source>
</evidence>
<protein>
    <submittedName>
        <fullName evidence="2">Glycosyl transferase</fullName>
    </submittedName>
</protein>
<dbReference type="CDD" id="cd03822">
    <property type="entry name" value="GT4_mannosyltransferase-like"/>
    <property type="match status" value="1"/>
</dbReference>
<keyword evidence="3" id="KW-1185">Reference proteome</keyword>
<comment type="caution">
    <text evidence="2">The sequence shown here is derived from an EMBL/GenBank/DDBJ whole genome shotgun (WGS) entry which is preliminary data.</text>
</comment>
<dbReference type="SUPFAM" id="SSF53756">
    <property type="entry name" value="UDP-Glycosyltransferase/glycogen phosphorylase"/>
    <property type="match status" value="1"/>
</dbReference>
<dbReference type="InterPro" id="IPR001296">
    <property type="entry name" value="Glyco_trans_1"/>
</dbReference>
<dbReference type="EMBL" id="MDZB01000106">
    <property type="protein sequence ID" value="OGX85399.1"/>
    <property type="molecule type" value="Genomic_DNA"/>
</dbReference>
<dbReference type="Gene3D" id="3.40.50.2000">
    <property type="entry name" value="Glycogen Phosphorylase B"/>
    <property type="match status" value="2"/>
</dbReference>
<keyword evidence="2" id="KW-0808">Transferase</keyword>